<organism evidence="1 2">
    <name type="scientific">Providencia rettgeri</name>
    <dbReference type="NCBI Taxonomy" id="587"/>
    <lineage>
        <taxon>Bacteria</taxon>
        <taxon>Pseudomonadati</taxon>
        <taxon>Pseudomonadota</taxon>
        <taxon>Gammaproteobacteria</taxon>
        <taxon>Enterobacterales</taxon>
        <taxon>Morganellaceae</taxon>
        <taxon>Providencia</taxon>
    </lineage>
</organism>
<comment type="caution">
    <text evidence="1">The sequence shown here is derived from an EMBL/GenBank/DDBJ whole genome shotgun (WGS) entry which is preliminary data.</text>
</comment>
<evidence type="ECO:0000313" key="2">
    <source>
        <dbReference type="Proteomes" id="UP000216001"/>
    </source>
</evidence>
<dbReference type="RefSeq" id="WP_094963037.1">
    <property type="nucleotide sequence ID" value="NZ_NOWC01000040.1"/>
</dbReference>
<sequence length="124" mass="13809">MTQQGKNAIEIIKAVRELEYFTTKQAQNITGIPYSTASYIISLMRKFSAVSVVGKSKGTLKYKISPDAVQIVKREFTEVFKPAPKKIDDEIVGRGMVYVEKANVQGMGSAFLKRMDSLLSEVRA</sequence>
<proteinExistence type="predicted"/>
<protein>
    <submittedName>
        <fullName evidence="1">Uncharacterized protein</fullName>
    </submittedName>
</protein>
<reference evidence="1 2" key="1">
    <citation type="submission" date="2017-07" db="EMBL/GenBank/DDBJ databases">
        <title>blaIMP-27 on transferable plasmids in Proteus mirabilis and Providencia rettgeri.</title>
        <authorList>
            <person name="Potter R."/>
        </authorList>
    </citation>
    <scope>NUCLEOTIDE SEQUENCE [LARGE SCALE GENOMIC DNA]</scope>
    <source>
        <strain evidence="1 2">PR1</strain>
    </source>
</reference>
<dbReference type="EMBL" id="NOWC01000040">
    <property type="protein sequence ID" value="OZS72311.1"/>
    <property type="molecule type" value="Genomic_DNA"/>
</dbReference>
<gene>
    <name evidence="1" type="ORF">CHI95_22675</name>
</gene>
<dbReference type="AlphaFoldDB" id="A0A264VLX1"/>
<name>A0A264VLX1_PRORE</name>
<accession>A0A264VLX1</accession>
<evidence type="ECO:0000313" key="1">
    <source>
        <dbReference type="EMBL" id="OZS72311.1"/>
    </source>
</evidence>
<dbReference type="Proteomes" id="UP000216001">
    <property type="component" value="Unassembled WGS sequence"/>
</dbReference>